<sequence length="542" mass="59357">MAEFGLVAEPWLRPRLGDGRTIEPMGLQEVLHRAGEITEIVTDFATQSPALLRQVLLPVVVDALGAPADRRAWADRFSRGAFSEAELDKLDTYLEDHRPRFDLFHPEAPFAQVAGLRTAKGDVKGSGLLVAAEATGNNVPFFSARTEGDPPRLTPADAALWLLHAHCWDTAAIKTGAEGDPMVKAGKTTGNPTGPLGQLGVVVPIGRTLYETLLLNIPIGVQGRLGVPQWRRSIGPAWESRTAKGLLDLWTWQSRRVRLVPEQTPDGDRVTGVIVAAGDRLTMTPDWEPHTAWRVDKPTKKAAKQAKPVPERPLRHTPGKAIWRGMNALLAVEALETAAFRASELLDQVSGLAAEDLIDDRYPLRAETFGVVYGNQSAVIEDVLHDATPLPVAALRANADVRFAVLEATEQAEQLAQALNYLSADLRRASGLEPIPWDKGQRPGERLLHLLDSVVRRLLRGLQNVPDAETLDRGLLAWEQEARRLALQIADSVHAAVPESVFAGRETRKPDGTTAAAFPLGVAVNDFYRRLNRILPRTKDER</sequence>
<evidence type="ECO:0000313" key="1">
    <source>
        <dbReference type="EMBL" id="GAA4242361.1"/>
    </source>
</evidence>
<dbReference type="InterPro" id="IPR013381">
    <property type="entry name" value="CRISPR-assoc_prot_Cse1"/>
</dbReference>
<gene>
    <name evidence="1" type="primary">casA</name>
    <name evidence="1" type="ORF">GCM10022254_75100</name>
</gene>
<reference evidence="2" key="1">
    <citation type="journal article" date="2019" name="Int. J. Syst. Evol. Microbiol.">
        <title>The Global Catalogue of Microorganisms (GCM) 10K type strain sequencing project: providing services to taxonomists for standard genome sequencing and annotation.</title>
        <authorList>
            <consortium name="The Broad Institute Genomics Platform"/>
            <consortium name="The Broad Institute Genome Sequencing Center for Infectious Disease"/>
            <person name="Wu L."/>
            <person name="Ma J."/>
        </authorList>
    </citation>
    <scope>NUCLEOTIDE SEQUENCE [LARGE SCALE GENOMIC DNA]</scope>
    <source>
        <strain evidence="2">JCM 17440</strain>
    </source>
</reference>
<evidence type="ECO:0000313" key="2">
    <source>
        <dbReference type="Proteomes" id="UP001501710"/>
    </source>
</evidence>
<accession>A0ABP8CQX0</accession>
<comment type="caution">
    <text evidence="1">The sequence shown here is derived from an EMBL/GenBank/DDBJ whole genome shotgun (WGS) entry which is preliminary data.</text>
</comment>
<dbReference type="Pfam" id="PF09481">
    <property type="entry name" value="CRISPR_Cse1"/>
    <property type="match status" value="1"/>
</dbReference>
<dbReference type="NCBIfam" id="TIGR02547">
    <property type="entry name" value="casA_cse1"/>
    <property type="match status" value="1"/>
</dbReference>
<proteinExistence type="predicted"/>
<dbReference type="CDD" id="cd09729">
    <property type="entry name" value="Cse1_I-E"/>
    <property type="match status" value="1"/>
</dbReference>
<dbReference type="Proteomes" id="UP001501710">
    <property type="component" value="Unassembled WGS sequence"/>
</dbReference>
<dbReference type="EMBL" id="BAABAS010000031">
    <property type="protein sequence ID" value="GAA4242361.1"/>
    <property type="molecule type" value="Genomic_DNA"/>
</dbReference>
<name>A0ABP8CQX0_9ACTN</name>
<protein>
    <submittedName>
        <fullName evidence="1">Type I-E CRISPR-associated protein Cse1/CasA</fullName>
    </submittedName>
</protein>
<keyword evidence="2" id="KW-1185">Reference proteome</keyword>
<dbReference type="RefSeq" id="WP_344907785.1">
    <property type="nucleotide sequence ID" value="NZ_BAABAS010000031.1"/>
</dbReference>
<organism evidence="1 2">
    <name type="scientific">Actinomadura meridiana</name>
    <dbReference type="NCBI Taxonomy" id="559626"/>
    <lineage>
        <taxon>Bacteria</taxon>
        <taxon>Bacillati</taxon>
        <taxon>Actinomycetota</taxon>
        <taxon>Actinomycetes</taxon>
        <taxon>Streptosporangiales</taxon>
        <taxon>Thermomonosporaceae</taxon>
        <taxon>Actinomadura</taxon>
    </lineage>
</organism>
<dbReference type="Gene3D" id="1.10.132.100">
    <property type="match status" value="1"/>
</dbReference>